<feature type="region of interest" description="Disordered" evidence="1">
    <location>
        <begin position="273"/>
        <end position="534"/>
    </location>
</feature>
<feature type="compositionally biased region" description="Polar residues" evidence="1">
    <location>
        <begin position="675"/>
        <end position="689"/>
    </location>
</feature>
<evidence type="ECO:0000259" key="2">
    <source>
        <dbReference type="Pfam" id="PF05205"/>
    </source>
</evidence>
<protein>
    <recommendedName>
        <fullName evidence="2">BOD1/SHG1 domain-containing protein</fullName>
    </recommendedName>
</protein>
<reference evidence="3" key="1">
    <citation type="submission" date="2021-03" db="EMBL/GenBank/DDBJ databases">
        <title>Chromosome level genome of the anhydrobiotic midge Polypedilum vanderplanki.</title>
        <authorList>
            <person name="Yoshida Y."/>
            <person name="Kikawada T."/>
            <person name="Gusev O."/>
        </authorList>
    </citation>
    <scope>NUCLEOTIDE SEQUENCE</scope>
    <source>
        <strain evidence="3">NIAS01</strain>
        <tissue evidence="3">Whole body or cell culture</tissue>
    </source>
</reference>
<comment type="caution">
    <text evidence="3">The sequence shown here is derived from an EMBL/GenBank/DDBJ whole genome shotgun (WGS) entry which is preliminary data.</text>
</comment>
<dbReference type="InterPro" id="IPR055264">
    <property type="entry name" value="BOD1/SHG1_dom"/>
</dbReference>
<dbReference type="PANTHER" id="PTHR31532:SF10">
    <property type="entry name" value="BIORIENTATION OF CHROMOSOMES IN CELL DIVISION PROTEIN 1-LIKE 1"/>
    <property type="match status" value="1"/>
</dbReference>
<gene>
    <name evidence="3" type="ORF">PVAND_005441</name>
</gene>
<feature type="compositionally biased region" description="Low complexity" evidence="1">
    <location>
        <begin position="514"/>
        <end position="526"/>
    </location>
</feature>
<dbReference type="Proteomes" id="UP001107558">
    <property type="component" value="Chromosome 2"/>
</dbReference>
<feature type="compositionally biased region" description="Polar residues" evidence="1">
    <location>
        <begin position="187"/>
        <end position="209"/>
    </location>
</feature>
<feature type="domain" description="BOD1/SHG1" evidence="2">
    <location>
        <begin position="15"/>
        <end position="109"/>
    </location>
</feature>
<dbReference type="OrthoDB" id="7605699at2759"/>
<feature type="region of interest" description="Disordered" evidence="1">
    <location>
        <begin position="602"/>
        <end position="689"/>
    </location>
</feature>
<feature type="compositionally biased region" description="Basic and acidic residues" evidence="1">
    <location>
        <begin position="366"/>
        <end position="394"/>
    </location>
</feature>
<feature type="compositionally biased region" description="Basic residues" evidence="1">
    <location>
        <begin position="439"/>
        <end position="451"/>
    </location>
</feature>
<proteinExistence type="predicted"/>
<feature type="region of interest" description="Disordered" evidence="1">
    <location>
        <begin position="187"/>
        <end position="215"/>
    </location>
</feature>
<sequence length="689" mass="78816">MSAPILLDSDFIDKIILEVKSQGLFDSFRKECLADVDTQPAYQNLHSRVEDTVQRFLNRQVWTPDRNKNRLREDMRMNIIRAGFLESGVSRIVDQVVEQKMEKIQNQVEEILYKYAGIEKPKKGAKNNCSLEIDTTLLPTDLEQVSPDSDKKSESLENKEMLEEEIIDDDDFESPAFEPIEPLKTETACQNSHTSNLSDISGLTSTQDSAENKFSNKSEELTAVFDEEKDKKIDTALSQISSTQDNIVDITDTPVACVALTGISGEEAQMAFNDSTEQENNENKEQKDEPVFQFDLNKDTIEFTGTERKKISLDDSTNSGESEKVNQPIQLMEVDNIYENDTTDSSEMRMEIDLKDESTQGTISSSKKEENSQDSQKLNDKKHSKSDYSKDKSSKSHQHRYSSSSSKSKYEERERSHHKSEKHSHKKSSSSHERSSNSTKHHDRKSSSKSRTKNEERKSNEDDHHQEKYTQRRKSTDDDDSKDIAKSKEILSETAVENVQSTIEKSSNEKKSSSKSSNQDNTKQNNLKQCIKTKETKSSILAKYDYLKLKEVNDDDKNETELRGFEEFTDENKNNPWFNCMRLVASKKISLLSNNNYIDEKQDEASNSSSTKKFKPKPKTNDKSDTPSNLNNTSDETIIQHKNLSTTNQQQRYDAKDLYKPKFDFRRGRRGQINDEASCNSNAITPESN</sequence>
<feature type="compositionally biased region" description="Basic and acidic residues" evidence="1">
    <location>
        <begin position="346"/>
        <end position="358"/>
    </location>
</feature>
<dbReference type="Pfam" id="PF05205">
    <property type="entry name" value="COMPASS-Shg1"/>
    <property type="match status" value="1"/>
</dbReference>
<feature type="compositionally biased region" description="Polar residues" evidence="1">
    <location>
        <begin position="626"/>
        <end position="652"/>
    </location>
</feature>
<feature type="compositionally biased region" description="Basic and acidic residues" evidence="1">
    <location>
        <begin position="452"/>
        <end position="491"/>
    </location>
</feature>
<evidence type="ECO:0000313" key="3">
    <source>
        <dbReference type="EMBL" id="KAG5675545.1"/>
    </source>
</evidence>
<dbReference type="GO" id="GO:0048188">
    <property type="term" value="C:Set1C/COMPASS complex"/>
    <property type="evidence" value="ECO:0007669"/>
    <property type="project" value="TreeGrafter"/>
</dbReference>
<evidence type="ECO:0000313" key="4">
    <source>
        <dbReference type="Proteomes" id="UP001107558"/>
    </source>
</evidence>
<accession>A0A9J6BZZ5</accession>
<feature type="compositionally biased region" description="Basic and acidic residues" evidence="1">
    <location>
        <begin position="653"/>
        <end position="666"/>
    </location>
</feature>
<feature type="compositionally biased region" description="Polar residues" evidence="1">
    <location>
        <begin position="314"/>
        <end position="329"/>
    </location>
</feature>
<organism evidence="3 4">
    <name type="scientific">Polypedilum vanderplanki</name>
    <name type="common">Sleeping chironomid midge</name>
    <dbReference type="NCBI Taxonomy" id="319348"/>
    <lineage>
        <taxon>Eukaryota</taxon>
        <taxon>Metazoa</taxon>
        <taxon>Ecdysozoa</taxon>
        <taxon>Arthropoda</taxon>
        <taxon>Hexapoda</taxon>
        <taxon>Insecta</taxon>
        <taxon>Pterygota</taxon>
        <taxon>Neoptera</taxon>
        <taxon>Endopterygota</taxon>
        <taxon>Diptera</taxon>
        <taxon>Nematocera</taxon>
        <taxon>Chironomoidea</taxon>
        <taxon>Chironomidae</taxon>
        <taxon>Chironominae</taxon>
        <taxon>Polypedilum</taxon>
        <taxon>Polypedilum</taxon>
    </lineage>
</organism>
<name>A0A9J6BZZ5_POLVA</name>
<keyword evidence="4" id="KW-1185">Reference proteome</keyword>
<evidence type="ECO:0000256" key="1">
    <source>
        <dbReference type="SAM" id="MobiDB-lite"/>
    </source>
</evidence>
<dbReference type="GO" id="GO:0031297">
    <property type="term" value="P:replication fork processing"/>
    <property type="evidence" value="ECO:0007669"/>
    <property type="project" value="TreeGrafter"/>
</dbReference>
<dbReference type="EMBL" id="JADBJN010000002">
    <property type="protein sequence ID" value="KAG5675545.1"/>
    <property type="molecule type" value="Genomic_DNA"/>
</dbReference>
<dbReference type="AlphaFoldDB" id="A0A9J6BZZ5"/>
<feature type="compositionally biased region" description="Basic residues" evidence="1">
    <location>
        <begin position="416"/>
        <end position="429"/>
    </location>
</feature>
<feature type="compositionally biased region" description="Basic and acidic residues" evidence="1">
    <location>
        <begin position="281"/>
        <end position="313"/>
    </location>
</feature>
<dbReference type="PANTHER" id="PTHR31532">
    <property type="entry name" value="BIORIENTATION OF CHROMOSOMES IN CELL DIVISION 1 FAMILY MEMBER"/>
    <property type="match status" value="1"/>
</dbReference>